<dbReference type="Proteomes" id="UP000324897">
    <property type="component" value="Chromosome 7"/>
</dbReference>
<dbReference type="PANTHER" id="PTHR34272">
    <property type="entry name" value="EXPRESSED PROTEIN"/>
    <property type="match status" value="1"/>
</dbReference>
<feature type="non-terminal residue" evidence="3">
    <location>
        <position position="1"/>
    </location>
</feature>
<reference evidence="3 4" key="1">
    <citation type="journal article" date="2019" name="Sci. Rep.">
        <title>A high-quality genome of Eragrostis curvula grass provides insights into Poaceae evolution and supports new strategies to enhance forage quality.</title>
        <authorList>
            <person name="Carballo J."/>
            <person name="Santos B.A.C.M."/>
            <person name="Zappacosta D."/>
            <person name="Garbus I."/>
            <person name="Selva J.P."/>
            <person name="Gallo C.A."/>
            <person name="Diaz A."/>
            <person name="Albertini E."/>
            <person name="Caccamo M."/>
            <person name="Echenique V."/>
        </authorList>
    </citation>
    <scope>NUCLEOTIDE SEQUENCE [LARGE SCALE GENOMIC DNA]</scope>
    <source>
        <strain evidence="4">cv. Victoria</strain>
        <tissue evidence="3">Leaf</tissue>
    </source>
</reference>
<evidence type="ECO:0000259" key="2">
    <source>
        <dbReference type="Pfam" id="PF23324"/>
    </source>
</evidence>
<gene>
    <name evidence="3" type="ORF">EJB05_36580</name>
</gene>
<accession>A0A5J9U9U5</accession>
<protein>
    <recommendedName>
        <fullName evidence="2">DUF7086 domain-containing protein</fullName>
    </recommendedName>
</protein>
<feature type="compositionally biased region" description="Low complexity" evidence="1">
    <location>
        <begin position="192"/>
        <end position="201"/>
    </location>
</feature>
<evidence type="ECO:0000256" key="1">
    <source>
        <dbReference type="SAM" id="MobiDB-lite"/>
    </source>
</evidence>
<dbReference type="AlphaFoldDB" id="A0A5J9U9U5"/>
<comment type="caution">
    <text evidence="3">The sequence shown here is derived from an EMBL/GenBank/DDBJ whole genome shotgun (WGS) entry which is preliminary data.</text>
</comment>
<dbReference type="Pfam" id="PF23324">
    <property type="entry name" value="DUF7086"/>
    <property type="match status" value="1"/>
</dbReference>
<dbReference type="PANTHER" id="PTHR34272:SF1">
    <property type="entry name" value="EXPRESSED PROTEIN"/>
    <property type="match status" value="1"/>
</dbReference>
<dbReference type="InterPro" id="IPR055513">
    <property type="entry name" value="DUF7086"/>
</dbReference>
<evidence type="ECO:0000313" key="3">
    <source>
        <dbReference type="EMBL" id="TVU20373.1"/>
    </source>
</evidence>
<feature type="domain" description="DUF7086" evidence="2">
    <location>
        <begin position="266"/>
        <end position="398"/>
    </location>
</feature>
<sequence>MPKERSLAPGADGCSSELKRKIVDACDAKGDDSLLTLSLGSICSDVPAAAGAGARRDVCLPATPTPRPVNVVSALSVDNLPPPPVFAQLGLGGSVIHGNGDSGADVFMAPGVLTANKLLPPLSLFPPLPHFPSSGGNGAFAVPVHGDSNNNTNNAAPPMLARGMTPARTPLKRIAPAASATPPPPKKRPRAKASAAAAASRHAITNSNADQPPPPAGNGGDVLHHGVGGAAPSSALTVTAAGTTTSQLPPFPWAKKDRVAAHYSLAELAERGIHTVEGEVQCKRCDARTLLALDVDAKFRELHEFIARNVQTMDDRAPEEWKDPALPDCDRCGQKNSLRPVIPPEKERINWVFLLLGQTLGLCTLEQLKHFCAHTNQHRTGAKDRVLYSTYMELCNQLHPGGPFDMAFERKNRSRPFA</sequence>
<dbReference type="EMBL" id="RWGY01000029">
    <property type="protein sequence ID" value="TVU20373.1"/>
    <property type="molecule type" value="Genomic_DNA"/>
</dbReference>
<keyword evidence="4" id="KW-1185">Reference proteome</keyword>
<feature type="region of interest" description="Disordered" evidence="1">
    <location>
        <begin position="174"/>
        <end position="230"/>
    </location>
</feature>
<name>A0A5J9U9U5_9POAL</name>
<proteinExistence type="predicted"/>
<dbReference type="OrthoDB" id="1900495at2759"/>
<evidence type="ECO:0000313" key="4">
    <source>
        <dbReference type="Proteomes" id="UP000324897"/>
    </source>
</evidence>
<dbReference type="Gramene" id="TVU20373">
    <property type="protein sequence ID" value="TVU20373"/>
    <property type="gene ID" value="EJB05_36580"/>
</dbReference>
<organism evidence="3 4">
    <name type="scientific">Eragrostis curvula</name>
    <name type="common">weeping love grass</name>
    <dbReference type="NCBI Taxonomy" id="38414"/>
    <lineage>
        <taxon>Eukaryota</taxon>
        <taxon>Viridiplantae</taxon>
        <taxon>Streptophyta</taxon>
        <taxon>Embryophyta</taxon>
        <taxon>Tracheophyta</taxon>
        <taxon>Spermatophyta</taxon>
        <taxon>Magnoliopsida</taxon>
        <taxon>Liliopsida</taxon>
        <taxon>Poales</taxon>
        <taxon>Poaceae</taxon>
        <taxon>PACMAD clade</taxon>
        <taxon>Chloridoideae</taxon>
        <taxon>Eragrostideae</taxon>
        <taxon>Eragrostidinae</taxon>
        <taxon>Eragrostis</taxon>
    </lineage>
</organism>